<dbReference type="InterPro" id="IPR003010">
    <property type="entry name" value="C-N_Hydrolase"/>
</dbReference>
<proteinExistence type="predicted"/>
<dbReference type="Proteomes" id="UP000078561">
    <property type="component" value="Unassembled WGS sequence"/>
</dbReference>
<dbReference type="Pfam" id="PF00795">
    <property type="entry name" value="CN_hydrolase"/>
    <property type="match status" value="1"/>
</dbReference>
<dbReference type="InParanoid" id="A0A163J251"/>
<evidence type="ECO:0000259" key="2">
    <source>
        <dbReference type="PROSITE" id="PS50263"/>
    </source>
</evidence>
<dbReference type="AlphaFoldDB" id="A0A163J251"/>
<dbReference type="PROSITE" id="PS50263">
    <property type="entry name" value="CN_HYDROLASE"/>
    <property type="match status" value="1"/>
</dbReference>
<keyword evidence="1" id="KW-0378">Hydrolase</keyword>
<dbReference type="EMBL" id="LT551165">
    <property type="protein sequence ID" value="SAL96714.1"/>
    <property type="molecule type" value="Genomic_DNA"/>
</dbReference>
<dbReference type="PANTHER" id="PTHR43674:SF16">
    <property type="entry name" value="CARBON-NITROGEN FAMILY, PUTATIVE (AFU_ORTHOLOGUE AFUA_5G02350)-RELATED"/>
    <property type="match status" value="1"/>
</dbReference>
<dbReference type="Gene3D" id="3.60.110.10">
    <property type="entry name" value="Carbon-nitrogen hydrolase"/>
    <property type="match status" value="1"/>
</dbReference>
<dbReference type="PANTHER" id="PTHR43674">
    <property type="entry name" value="NITRILASE C965.09-RELATED"/>
    <property type="match status" value="1"/>
</dbReference>
<gene>
    <name evidence="3" type="primary">ABSGL_02130.1 scaffold 2596</name>
</gene>
<evidence type="ECO:0000313" key="3">
    <source>
        <dbReference type="EMBL" id="SAL96714.1"/>
    </source>
</evidence>
<dbReference type="CDD" id="cd07197">
    <property type="entry name" value="nitrilase"/>
    <property type="match status" value="1"/>
</dbReference>
<sequence length="273" mass="30173">MRIALVQFNIDHKNKQTNWARAEAYMAQAAQQDVDLIVFPEFFLGGPGRKSTLVNPTHQLCILAKRYGMDLVPGTVIEQDDDGRYYNNAYYIDASGKILLKYTKVHLWQHERKYLEPGAFTFGTVKNRFGIVVGLCACWDIANPAVFREMALNGNANLVIVPAYWTMTEVDGGYDSASEHNLVSHLCASRAFENGICVAFCDAAEGASSPYGRLTGASRVAVPFKGVVTQAPDDTEHLLITSLDIPLETSTAESLFQFKADWHAGRVFPGSKL</sequence>
<dbReference type="OMA" id="YKIRMDM"/>
<protein>
    <recommendedName>
        <fullName evidence="2">CN hydrolase domain-containing protein</fullName>
    </recommendedName>
</protein>
<reference evidence="3" key="1">
    <citation type="submission" date="2016-04" db="EMBL/GenBank/DDBJ databases">
        <authorList>
            <person name="Evans L.H."/>
            <person name="Alamgir A."/>
            <person name="Owens N."/>
            <person name="Weber N.D."/>
            <person name="Virtaneva K."/>
            <person name="Barbian K."/>
            <person name="Babar A."/>
            <person name="Rosenke K."/>
        </authorList>
    </citation>
    <scope>NUCLEOTIDE SEQUENCE [LARGE SCALE GENOMIC DNA]</scope>
    <source>
        <strain evidence="3">CBS 101.48</strain>
    </source>
</reference>
<dbReference type="OrthoDB" id="412018at2759"/>
<dbReference type="InterPro" id="IPR050345">
    <property type="entry name" value="Aliph_Amidase/BUP"/>
</dbReference>
<dbReference type="SUPFAM" id="SSF56317">
    <property type="entry name" value="Carbon-nitrogen hydrolase"/>
    <property type="match status" value="1"/>
</dbReference>
<keyword evidence="4" id="KW-1185">Reference proteome</keyword>
<name>A0A163J251_ABSGL</name>
<accession>A0A163J251</accession>
<evidence type="ECO:0000313" key="4">
    <source>
        <dbReference type="Proteomes" id="UP000078561"/>
    </source>
</evidence>
<organism evidence="3">
    <name type="scientific">Absidia glauca</name>
    <name type="common">Pin mould</name>
    <dbReference type="NCBI Taxonomy" id="4829"/>
    <lineage>
        <taxon>Eukaryota</taxon>
        <taxon>Fungi</taxon>
        <taxon>Fungi incertae sedis</taxon>
        <taxon>Mucoromycota</taxon>
        <taxon>Mucoromycotina</taxon>
        <taxon>Mucoromycetes</taxon>
        <taxon>Mucorales</taxon>
        <taxon>Cunninghamellaceae</taxon>
        <taxon>Absidia</taxon>
    </lineage>
</organism>
<dbReference type="STRING" id="4829.A0A163J251"/>
<evidence type="ECO:0000256" key="1">
    <source>
        <dbReference type="ARBA" id="ARBA00022801"/>
    </source>
</evidence>
<dbReference type="InterPro" id="IPR036526">
    <property type="entry name" value="C-N_Hydrolase_sf"/>
</dbReference>
<dbReference type="GO" id="GO:0016811">
    <property type="term" value="F:hydrolase activity, acting on carbon-nitrogen (but not peptide) bonds, in linear amides"/>
    <property type="evidence" value="ECO:0007669"/>
    <property type="project" value="TreeGrafter"/>
</dbReference>
<feature type="domain" description="CN hydrolase" evidence="2">
    <location>
        <begin position="1"/>
        <end position="245"/>
    </location>
</feature>